<dbReference type="AlphaFoldDB" id="A0A7S1S6H0"/>
<evidence type="ECO:0000313" key="2">
    <source>
        <dbReference type="EMBL" id="CAD9185427.1"/>
    </source>
</evidence>
<proteinExistence type="predicted"/>
<accession>A0A7S1S6H0</accession>
<organism evidence="2">
    <name type="scientific">Alexandrium catenella</name>
    <name type="common">Red tide dinoflagellate</name>
    <name type="synonym">Gonyaulax catenella</name>
    <dbReference type="NCBI Taxonomy" id="2925"/>
    <lineage>
        <taxon>Eukaryota</taxon>
        <taxon>Sar</taxon>
        <taxon>Alveolata</taxon>
        <taxon>Dinophyceae</taxon>
        <taxon>Gonyaulacales</taxon>
        <taxon>Pyrocystaceae</taxon>
        <taxon>Alexandrium</taxon>
    </lineage>
</organism>
<evidence type="ECO:0000256" key="1">
    <source>
        <dbReference type="SAM" id="MobiDB-lite"/>
    </source>
</evidence>
<feature type="region of interest" description="Disordered" evidence="1">
    <location>
        <begin position="150"/>
        <end position="174"/>
    </location>
</feature>
<sequence>MALELQKRFGVAVANRLVTNSRDALWKHRVHAARPRFLDGGTLAVLMVKEPHFWIQSTARNFYELHPVVRDERGGLQDTTSRELADLFDCVEHDKTVYPDAVALWTAAVRSYFDDEVFPASAAVVVRAEDFLFRFDAVMDELAATWAFAPPESAGAEPPEPREKATKSGARSRSQALAYYADPANRDRGFSGAQLGRVSEGADPALAAILGYGEGAVAGWAA</sequence>
<gene>
    <name evidence="2" type="ORF">ACAT0790_LOCUS62201</name>
</gene>
<reference evidence="2" key="1">
    <citation type="submission" date="2021-01" db="EMBL/GenBank/DDBJ databases">
        <authorList>
            <person name="Corre E."/>
            <person name="Pelletier E."/>
            <person name="Niang G."/>
            <person name="Scheremetjew M."/>
            <person name="Finn R."/>
            <person name="Kale V."/>
            <person name="Holt S."/>
            <person name="Cochrane G."/>
            <person name="Meng A."/>
            <person name="Brown T."/>
            <person name="Cohen L."/>
        </authorList>
    </citation>
    <scope>NUCLEOTIDE SEQUENCE</scope>
    <source>
        <strain evidence="2">OF101</strain>
    </source>
</reference>
<protein>
    <submittedName>
        <fullName evidence="2">Uncharacterized protein</fullName>
    </submittedName>
</protein>
<name>A0A7S1S6H0_ALECA</name>
<dbReference type="EMBL" id="HBGE01104330">
    <property type="protein sequence ID" value="CAD9185427.1"/>
    <property type="molecule type" value="Transcribed_RNA"/>
</dbReference>